<gene>
    <name evidence="1" type="ORF">CBP51_11055</name>
</gene>
<dbReference type="Pfam" id="PF18886">
    <property type="entry name" value="DUF5649"/>
    <property type="match status" value="2"/>
</dbReference>
<dbReference type="InterPro" id="IPR043709">
    <property type="entry name" value="DUF5649"/>
</dbReference>
<name>A0A266QDQ9_9GAMM</name>
<organism evidence="1 2">
    <name type="scientific">Cellvibrio mixtus</name>
    <dbReference type="NCBI Taxonomy" id="39650"/>
    <lineage>
        <taxon>Bacteria</taxon>
        <taxon>Pseudomonadati</taxon>
        <taxon>Pseudomonadota</taxon>
        <taxon>Gammaproteobacteria</taxon>
        <taxon>Cellvibrionales</taxon>
        <taxon>Cellvibrionaceae</taxon>
        <taxon>Cellvibrio</taxon>
    </lineage>
</organism>
<evidence type="ECO:0000313" key="2">
    <source>
        <dbReference type="Proteomes" id="UP000216101"/>
    </source>
</evidence>
<dbReference type="AlphaFoldDB" id="A0A266QDQ9"/>
<sequence length="1085" mass="114691">MTGVIDGSGGVDRVNLTGINSDINLGIGATAVADLKIADIEVVEANTNRNNTLIAEKSNDNAWEISARNAGKLNDTVSFSGFANLIGGEKSDVFSFINELSDISGFIDGNKGHDSLDLSISNRDAVVRIVSDNTTANNNNIRIKNIEEIAADARKNNQLIASDLDNLWTITATDAGRLSDVTSSSTIVFSNFKHLTGGNQNDTFNFESTGNITGFIDGAGQREQDVVDVSKSVNPNIVITAVGAESGYANIEKFIGNNITSSITGDNRVNNWVVHNNSGTINSSIMFEGFANLIGGNNQDTFLLDNAALSGYIDGSGGNDIFTLAQSSVAGGISGGAGDDVFNITVANGFSGTLDIRGGQGDDRLFIFGGDVNYKATHQQGVLQYTSPANLVYTTNYSDIMEITDSVIADSLAVSGTSASDIFTLQNNKYWLNPTLSVNYLQKQNLIINGAADDQVKIDGTVSIAKTFTVNNASLIGENAGKIIAQNLELIATQDVGSNSDRLKLAVDNIYLKSTKGNVYIDEQDSLTIKEFSTSTTTLFDLLIGGDLLSSTSINYAGQFNANSQYGNIILNNANAFTGNLNLKAVGDISIKNSTAINLDEVRAQNLSVEADGTVTGIGSIIVNGLTSISSGANVTFMHADNDLNSLAIVKANNVFLKDKNSLTLTGVSASGDVSLSAKETVNIASACVNDCAESYGVRAKNLEINTGAGAITVGKNIDVIDNLTFRANGITVNDALSAKNINLNAGAGTLLLSERGNLNGLAGNSIALSGNRIEQRSVIKGNGEISFVAADDIQMANGSLTESLSGNVTYRGKNIALGSIKAVNGSVNLTANGAISDNNGDDINIEANRWNADAIAGIGVGRFGSLGQDAIETDVNILSVRNAGKLQGDTKINILNTDSLIIEQLRNNGDISIANLTGDIILDNTNNEPFNINDSDARTQGGVINAGTNGGILTLSIPNGMVRAENKAVKSNPDIIADIATFDYSENTKFSFGERDRKIVMHIPSFYKQTARTSSIIWYLKKPLDTTDSSTPIKNLMSNDQLIQIEGLSEIDPAIFTNVSNYIHDEVAILMPADQRFDEDEYAE</sequence>
<reference evidence="2" key="1">
    <citation type="submission" date="2017-05" db="EMBL/GenBank/DDBJ databases">
        <authorList>
            <person name="Barney B.M."/>
        </authorList>
    </citation>
    <scope>NUCLEOTIDE SEQUENCE [LARGE SCALE GENOMIC DNA]</scope>
    <source>
        <strain evidence="2">PSBB022</strain>
    </source>
</reference>
<comment type="caution">
    <text evidence="1">The sequence shown here is derived from an EMBL/GenBank/DDBJ whole genome shotgun (WGS) entry which is preliminary data.</text>
</comment>
<keyword evidence="2" id="KW-1185">Reference proteome</keyword>
<dbReference type="Proteomes" id="UP000216101">
    <property type="component" value="Unassembled WGS sequence"/>
</dbReference>
<proteinExistence type="predicted"/>
<dbReference type="RefSeq" id="WP_094984884.1">
    <property type="nucleotide sequence ID" value="NZ_NHNI01000001.1"/>
</dbReference>
<evidence type="ECO:0000313" key="1">
    <source>
        <dbReference type="EMBL" id="OZY87481.1"/>
    </source>
</evidence>
<protein>
    <submittedName>
        <fullName evidence="1">Uncharacterized protein</fullName>
    </submittedName>
</protein>
<accession>A0A266QDQ9</accession>
<dbReference type="EMBL" id="NHNI01000001">
    <property type="protein sequence ID" value="OZY87481.1"/>
    <property type="molecule type" value="Genomic_DNA"/>
</dbReference>